<dbReference type="RefSeq" id="WP_151055930.1">
    <property type="nucleotide sequence ID" value="NZ_CP044222.1"/>
</dbReference>
<dbReference type="Gene3D" id="3.40.190.10">
    <property type="entry name" value="Periplasmic binding protein-like II"/>
    <property type="match status" value="2"/>
</dbReference>
<dbReference type="Pfam" id="PF12974">
    <property type="entry name" value="Phosphonate-bd"/>
    <property type="match status" value="1"/>
</dbReference>
<gene>
    <name evidence="1" type="ORF">F5I99_10865</name>
</gene>
<organism evidence="1 2">
    <name type="scientific">Nitrincola iocasae</name>
    <dbReference type="NCBI Taxonomy" id="2614693"/>
    <lineage>
        <taxon>Bacteria</taxon>
        <taxon>Pseudomonadati</taxon>
        <taxon>Pseudomonadota</taxon>
        <taxon>Gammaproteobacteria</taxon>
        <taxon>Oceanospirillales</taxon>
        <taxon>Oceanospirillaceae</taxon>
        <taxon>Nitrincola</taxon>
    </lineage>
</organism>
<evidence type="ECO:0000313" key="2">
    <source>
        <dbReference type="Proteomes" id="UP000325606"/>
    </source>
</evidence>
<dbReference type="SUPFAM" id="SSF53850">
    <property type="entry name" value="Periplasmic binding protein-like II"/>
    <property type="match status" value="1"/>
</dbReference>
<evidence type="ECO:0000313" key="1">
    <source>
        <dbReference type="EMBL" id="QEW06971.1"/>
    </source>
</evidence>
<dbReference type="EMBL" id="CP044222">
    <property type="protein sequence ID" value="QEW06971.1"/>
    <property type="molecule type" value="Genomic_DNA"/>
</dbReference>
<name>A0A5J6LFI1_9GAMM</name>
<dbReference type="Proteomes" id="UP000325606">
    <property type="component" value="Chromosome"/>
</dbReference>
<dbReference type="AlphaFoldDB" id="A0A5J6LFI1"/>
<proteinExistence type="predicted"/>
<dbReference type="KEGG" id="nik:F5I99_10865"/>
<reference evidence="1 2" key="1">
    <citation type="submission" date="2019-09" db="EMBL/GenBank/DDBJ databases">
        <title>Nitrincola iocasae sp. nov., a bacterium isolated from the sediment collected at a cold seep field in South China Sea.</title>
        <authorList>
            <person name="Zhang H."/>
            <person name="Wang H."/>
            <person name="Li C."/>
        </authorList>
    </citation>
    <scope>NUCLEOTIDE SEQUENCE [LARGE SCALE GENOMIC DNA]</scope>
    <source>
        <strain evidence="1 2">KXZD1103</strain>
    </source>
</reference>
<protein>
    <submittedName>
        <fullName evidence="1">Phosphate/phosphite/phosphonate ABC transporter substrate-binding protein</fullName>
    </submittedName>
</protein>
<accession>A0A5J6LFI1</accession>
<keyword evidence="2" id="KW-1185">Reference proteome</keyword>
<sequence>MPLNLTVSPDFAPDHISGWFYFNTYLQRKLGIPIHLELYDSFDKQRADIRAGKVDLIYANPYDASMLVRELGFKALMKPAHKADETVIAVSVSSAIDKVENIQPGSVIATTDDPDVHTMGMIMLESADLDADNITIKTLKNYVLVAKNLLKGEADAGFFLKQAYNELSELIRSEMKPLVSSQIDVIHHVLLAGPSFKEHESMLKTVLLDMQADEKGRGVLQNMGLVGWELMSEEDSEFMIDLIDTLID</sequence>